<protein>
    <recommendedName>
        <fullName evidence="4">N-acetylmuramoyl-L-alanine amidase</fullName>
    </recommendedName>
</protein>
<dbReference type="EMBL" id="BSPD01000102">
    <property type="protein sequence ID" value="GLS28115.1"/>
    <property type="molecule type" value="Genomic_DNA"/>
</dbReference>
<gene>
    <name evidence="2" type="ORF">GCM10007877_38340</name>
</gene>
<evidence type="ECO:0000256" key="1">
    <source>
        <dbReference type="SAM" id="SignalP"/>
    </source>
</evidence>
<sequence length="247" mass="27190">MKPKKKQLILFTVITTLLHVVISQSHAAPDDTFEPFTTWNGKKVYLSPARHSDAGSRGECSGTNGMGSLNENTAAYRYAYYAATGNYVGNDISTSPYRNLRSRGYKIRIGRGTISSAIANSNAWGATVHIPIHSNARPETCGDTRVERHGTHVIYQSYGATGGEGLSGFIKETVGVSSPGTNDLICHNSSDCTAFNCLGELCRTSAKAAYLEREFHTWNRGAKWIETDQYHAWRLGWAVDQFLGYPR</sequence>
<proteinExistence type="predicted"/>
<dbReference type="Proteomes" id="UP001156870">
    <property type="component" value="Unassembled WGS sequence"/>
</dbReference>
<evidence type="ECO:0008006" key="4">
    <source>
        <dbReference type="Google" id="ProtNLM"/>
    </source>
</evidence>
<keyword evidence="1" id="KW-0732">Signal</keyword>
<evidence type="ECO:0000313" key="2">
    <source>
        <dbReference type="EMBL" id="GLS28115.1"/>
    </source>
</evidence>
<feature type="chain" id="PRO_5041388631" description="N-acetylmuramoyl-L-alanine amidase" evidence="1">
    <location>
        <begin position="28"/>
        <end position="247"/>
    </location>
</feature>
<keyword evidence="3" id="KW-1185">Reference proteome</keyword>
<accession>A0AA37WP56</accession>
<feature type="signal peptide" evidence="1">
    <location>
        <begin position="1"/>
        <end position="27"/>
    </location>
</feature>
<evidence type="ECO:0000313" key="3">
    <source>
        <dbReference type="Proteomes" id="UP001156870"/>
    </source>
</evidence>
<dbReference type="AlphaFoldDB" id="A0AA37WP56"/>
<dbReference type="RefSeq" id="WP_232594052.1">
    <property type="nucleotide sequence ID" value="NZ_BSPD01000102.1"/>
</dbReference>
<comment type="caution">
    <text evidence="2">The sequence shown here is derived from an EMBL/GenBank/DDBJ whole genome shotgun (WGS) entry which is preliminary data.</text>
</comment>
<reference evidence="2 3" key="1">
    <citation type="journal article" date="2014" name="Int. J. Syst. Evol. Microbiol.">
        <title>Complete genome sequence of Corynebacterium casei LMG S-19264T (=DSM 44701T), isolated from a smear-ripened cheese.</title>
        <authorList>
            <consortium name="US DOE Joint Genome Institute (JGI-PGF)"/>
            <person name="Walter F."/>
            <person name="Albersmeier A."/>
            <person name="Kalinowski J."/>
            <person name="Ruckert C."/>
        </authorList>
    </citation>
    <scope>NUCLEOTIDE SEQUENCE [LARGE SCALE GENOMIC DNA]</scope>
    <source>
        <strain evidence="2 3">NBRC 110095</strain>
    </source>
</reference>
<name>A0AA37WP56_9GAMM</name>
<organism evidence="2 3">
    <name type="scientific">Marinibactrum halimedae</name>
    <dbReference type="NCBI Taxonomy" id="1444977"/>
    <lineage>
        <taxon>Bacteria</taxon>
        <taxon>Pseudomonadati</taxon>
        <taxon>Pseudomonadota</taxon>
        <taxon>Gammaproteobacteria</taxon>
        <taxon>Cellvibrionales</taxon>
        <taxon>Cellvibrionaceae</taxon>
        <taxon>Marinibactrum</taxon>
    </lineage>
</organism>